<feature type="domain" description="ABC transmembrane type-1" evidence="11">
    <location>
        <begin position="17"/>
        <end position="301"/>
    </location>
</feature>
<evidence type="ECO:0000256" key="2">
    <source>
        <dbReference type="ARBA" id="ARBA00022448"/>
    </source>
</evidence>
<dbReference type="FunFam" id="1.20.1560.10:FF:000141">
    <property type="entry name" value="Thiol reductant ABC exporter subunit CydC"/>
    <property type="match status" value="1"/>
</dbReference>
<dbReference type="InterPro" id="IPR003439">
    <property type="entry name" value="ABC_transporter-like_ATP-bd"/>
</dbReference>
<gene>
    <name evidence="12" type="ORF">BAGA_29195</name>
</gene>
<evidence type="ECO:0000259" key="11">
    <source>
        <dbReference type="PROSITE" id="PS50929"/>
    </source>
</evidence>
<dbReference type="Gene3D" id="3.40.50.300">
    <property type="entry name" value="P-loop containing nucleotide triphosphate hydrolases"/>
    <property type="match status" value="1"/>
</dbReference>
<keyword evidence="6 12" id="KW-0067">ATP-binding</keyword>
<accession>A0A073KC82</accession>
<reference evidence="12 13" key="1">
    <citation type="submission" date="2014-06" db="EMBL/GenBank/DDBJ databases">
        <title>Draft genome sequence of Bacillus gaemokensis JCM 15801 (MCCC 1A00707).</title>
        <authorList>
            <person name="Lai Q."/>
            <person name="Liu Y."/>
            <person name="Shao Z."/>
        </authorList>
    </citation>
    <scope>NUCLEOTIDE SEQUENCE [LARGE SCALE GENOMIC DNA]</scope>
    <source>
        <strain evidence="12 13">JCM 15801</strain>
    </source>
</reference>
<protein>
    <submittedName>
        <fullName evidence="12">ABC transporter ATP-binding protein</fullName>
    </submittedName>
</protein>
<dbReference type="InterPro" id="IPR039421">
    <property type="entry name" value="Type_1_exporter"/>
</dbReference>
<keyword evidence="7 9" id="KW-1133">Transmembrane helix</keyword>
<proteinExistence type="predicted"/>
<dbReference type="InterPro" id="IPR014223">
    <property type="entry name" value="ABC_CydC/D"/>
</dbReference>
<evidence type="ECO:0000313" key="13">
    <source>
        <dbReference type="Proteomes" id="UP000027778"/>
    </source>
</evidence>
<dbReference type="GO" id="GO:0034775">
    <property type="term" value="P:glutathione transmembrane transport"/>
    <property type="evidence" value="ECO:0007669"/>
    <property type="project" value="InterPro"/>
</dbReference>
<dbReference type="Pfam" id="PF00005">
    <property type="entry name" value="ABC_tran"/>
    <property type="match status" value="1"/>
</dbReference>
<dbReference type="PANTHER" id="PTHR43394">
    <property type="entry name" value="ATP-DEPENDENT PERMEASE MDL1, MITOCHONDRIAL"/>
    <property type="match status" value="1"/>
</dbReference>
<comment type="subcellular location">
    <subcellularLocation>
        <location evidence="1">Cell membrane</location>
        <topology evidence="1">Multi-pass membrane protein</topology>
    </subcellularLocation>
</comment>
<dbReference type="SMART" id="SM00382">
    <property type="entry name" value="AAA"/>
    <property type="match status" value="1"/>
</dbReference>
<name>A0A073KC82_9BACI</name>
<organism evidence="12 13">
    <name type="scientific">Bacillus gaemokensis</name>
    <dbReference type="NCBI Taxonomy" id="574375"/>
    <lineage>
        <taxon>Bacteria</taxon>
        <taxon>Bacillati</taxon>
        <taxon>Bacillota</taxon>
        <taxon>Bacilli</taxon>
        <taxon>Bacillales</taxon>
        <taxon>Bacillaceae</taxon>
        <taxon>Bacillus</taxon>
        <taxon>Bacillus cereus group</taxon>
    </lineage>
</organism>
<dbReference type="RefSeq" id="WP_033674761.1">
    <property type="nucleotide sequence ID" value="NZ_JOTM01000009.1"/>
</dbReference>
<evidence type="ECO:0000256" key="3">
    <source>
        <dbReference type="ARBA" id="ARBA00022475"/>
    </source>
</evidence>
<dbReference type="eggNOG" id="COG4987">
    <property type="taxonomic scope" value="Bacteria"/>
</dbReference>
<dbReference type="InterPro" id="IPR003593">
    <property type="entry name" value="AAA+_ATPase"/>
</dbReference>
<dbReference type="STRING" id="574375.AZF08_11595"/>
<dbReference type="Proteomes" id="UP000027778">
    <property type="component" value="Unassembled WGS sequence"/>
</dbReference>
<dbReference type="OrthoDB" id="9802264at2"/>
<dbReference type="AlphaFoldDB" id="A0A073KC82"/>
<feature type="transmembrane region" description="Helical" evidence="9">
    <location>
        <begin position="244"/>
        <end position="262"/>
    </location>
</feature>
<dbReference type="Pfam" id="PF00664">
    <property type="entry name" value="ABC_membrane"/>
    <property type="match status" value="1"/>
</dbReference>
<dbReference type="GO" id="GO:0005886">
    <property type="term" value="C:plasma membrane"/>
    <property type="evidence" value="ECO:0007669"/>
    <property type="project" value="UniProtKB-SubCell"/>
</dbReference>
<dbReference type="EMBL" id="JOTM01000009">
    <property type="protein sequence ID" value="KEK24131.1"/>
    <property type="molecule type" value="Genomic_DNA"/>
</dbReference>
<keyword evidence="13" id="KW-1185">Reference proteome</keyword>
<comment type="caution">
    <text evidence="12">The sequence shown here is derived from an EMBL/GenBank/DDBJ whole genome shotgun (WGS) entry which is preliminary data.</text>
</comment>
<dbReference type="GO" id="GO:0016887">
    <property type="term" value="F:ATP hydrolysis activity"/>
    <property type="evidence" value="ECO:0007669"/>
    <property type="project" value="InterPro"/>
</dbReference>
<evidence type="ECO:0000256" key="4">
    <source>
        <dbReference type="ARBA" id="ARBA00022692"/>
    </source>
</evidence>
<dbReference type="GO" id="GO:0005524">
    <property type="term" value="F:ATP binding"/>
    <property type="evidence" value="ECO:0007669"/>
    <property type="project" value="UniProtKB-KW"/>
</dbReference>
<feature type="domain" description="ABC transporter" evidence="10">
    <location>
        <begin position="341"/>
        <end position="573"/>
    </location>
</feature>
<dbReference type="SUPFAM" id="SSF90123">
    <property type="entry name" value="ABC transporter transmembrane region"/>
    <property type="match status" value="1"/>
</dbReference>
<evidence type="ECO:0000256" key="7">
    <source>
        <dbReference type="ARBA" id="ARBA00022989"/>
    </source>
</evidence>
<dbReference type="InterPro" id="IPR036640">
    <property type="entry name" value="ABC1_TM_sf"/>
</dbReference>
<dbReference type="SUPFAM" id="SSF52540">
    <property type="entry name" value="P-loop containing nucleoside triphosphate hydrolases"/>
    <property type="match status" value="1"/>
</dbReference>
<dbReference type="InterPro" id="IPR027417">
    <property type="entry name" value="P-loop_NTPase"/>
</dbReference>
<dbReference type="PROSITE" id="PS50893">
    <property type="entry name" value="ABC_TRANSPORTER_2"/>
    <property type="match status" value="1"/>
</dbReference>
<dbReference type="PANTHER" id="PTHR43394:SF1">
    <property type="entry name" value="ATP-BINDING CASSETTE SUB-FAMILY B MEMBER 10, MITOCHONDRIAL"/>
    <property type="match status" value="1"/>
</dbReference>
<dbReference type="GO" id="GO:0045454">
    <property type="term" value="P:cell redox homeostasis"/>
    <property type="evidence" value="ECO:0007669"/>
    <property type="project" value="InterPro"/>
</dbReference>
<keyword evidence="4 9" id="KW-0812">Transmembrane</keyword>
<dbReference type="Gene3D" id="1.20.1560.10">
    <property type="entry name" value="ABC transporter type 1, transmembrane domain"/>
    <property type="match status" value="1"/>
</dbReference>
<keyword evidence="3" id="KW-1003">Cell membrane</keyword>
<dbReference type="PROSITE" id="PS50929">
    <property type="entry name" value="ABC_TM1F"/>
    <property type="match status" value="1"/>
</dbReference>
<feature type="transmembrane region" description="Helical" evidence="9">
    <location>
        <begin position="53"/>
        <end position="74"/>
    </location>
</feature>
<dbReference type="InterPro" id="IPR017871">
    <property type="entry name" value="ABC_transporter-like_CS"/>
</dbReference>
<dbReference type="FunFam" id="3.40.50.300:FF:000221">
    <property type="entry name" value="Multidrug ABC transporter ATP-binding protein"/>
    <property type="match status" value="1"/>
</dbReference>
<feature type="transmembrane region" description="Helical" evidence="9">
    <location>
        <begin position="155"/>
        <end position="179"/>
    </location>
</feature>
<dbReference type="GO" id="GO:0015421">
    <property type="term" value="F:ABC-type oligopeptide transporter activity"/>
    <property type="evidence" value="ECO:0007669"/>
    <property type="project" value="TreeGrafter"/>
</dbReference>
<evidence type="ECO:0000256" key="6">
    <source>
        <dbReference type="ARBA" id="ARBA00022840"/>
    </source>
</evidence>
<feature type="transmembrane region" description="Helical" evidence="9">
    <location>
        <begin position="274"/>
        <end position="292"/>
    </location>
</feature>
<keyword evidence="8 9" id="KW-0472">Membrane</keyword>
<dbReference type="PROSITE" id="PS00211">
    <property type="entry name" value="ABC_TRANSPORTER_1"/>
    <property type="match status" value="1"/>
</dbReference>
<sequence length="577" mass="64981">MNNWIGPYIKQNKGRMLLTIILGILGVSSGAMLLFISGYLISKSALRPENIMAVYVLIVATRAFSIGQAVFHYIERLVGHDVVLRILEKMRTKLYRIIEPQALFLRSRFQTGDVLGVLSEDIEHLQNLYLRTIFPSILALAVYSIFIAVLGAFDWAFALMAGSMLAVIVFFIPLLSLLLMRQHHTVLKQGRNRLYQQLTDAVFGLADWQASGRTAEFIKEYSERNVELLKIEKKIKRWHHIRDGIIHLTVGVVVISMIIWSGKQAESEQIAPTIIAAFVLMTLSVTNVLIPVSDAIDRIPSYIDSISRLNRIESNMVPSDKYQDNCVYEQKNGIVPKKVEIQLEHVFYNYSESTELVLKDISIEIPAGKKIAILGKSGTGKSTLLKLLTGALSPINGQVLLDKKKAHTDFLSKYISVLNQKPHLFDTTIGNNVRIGRTDADDQDIWSALEQAQIASHIASLPNGLQTKMHEMGKRFSGGERQRIAFARTLIQEAPIIVLDEPTIGLDPKTEAALLETMFTATKDKTVIWVTHHLIGIEHVDEIIFLEDGQITMQGSHEQLLVENEKYRRLYEMDKGI</sequence>
<keyword evidence="5" id="KW-0547">Nucleotide-binding</keyword>
<dbReference type="NCBIfam" id="TIGR02868">
    <property type="entry name" value="CydC"/>
    <property type="match status" value="1"/>
</dbReference>
<evidence type="ECO:0000259" key="10">
    <source>
        <dbReference type="PROSITE" id="PS50893"/>
    </source>
</evidence>
<feature type="transmembrane region" description="Helical" evidence="9">
    <location>
        <begin position="128"/>
        <end position="149"/>
    </location>
</feature>
<evidence type="ECO:0000256" key="9">
    <source>
        <dbReference type="SAM" id="Phobius"/>
    </source>
</evidence>
<evidence type="ECO:0000256" key="8">
    <source>
        <dbReference type="ARBA" id="ARBA00023136"/>
    </source>
</evidence>
<evidence type="ECO:0000256" key="5">
    <source>
        <dbReference type="ARBA" id="ARBA00022741"/>
    </source>
</evidence>
<dbReference type="InterPro" id="IPR011527">
    <property type="entry name" value="ABC1_TM_dom"/>
</dbReference>
<evidence type="ECO:0000313" key="12">
    <source>
        <dbReference type="EMBL" id="KEK24131.1"/>
    </source>
</evidence>
<feature type="transmembrane region" description="Helical" evidence="9">
    <location>
        <begin position="16"/>
        <end position="41"/>
    </location>
</feature>
<evidence type="ECO:0000256" key="1">
    <source>
        <dbReference type="ARBA" id="ARBA00004651"/>
    </source>
</evidence>
<keyword evidence="2" id="KW-0813">Transport</keyword>
<dbReference type="CDD" id="cd03247">
    <property type="entry name" value="ABCC_cytochrome_bd"/>
    <property type="match status" value="1"/>
</dbReference>